<keyword evidence="3 6" id="KW-0547">Nucleotide-binding</keyword>
<dbReference type="AlphaFoldDB" id="A0A5B0PL20"/>
<feature type="region of interest" description="Disordered" evidence="7">
    <location>
        <begin position="229"/>
        <end position="268"/>
    </location>
</feature>
<dbReference type="OrthoDB" id="3176171at2759"/>
<reference evidence="9 10" key="1">
    <citation type="submission" date="2019-05" db="EMBL/GenBank/DDBJ databases">
        <title>Emergence of the Ug99 lineage of the wheat stem rust pathogen through somatic hybridization.</title>
        <authorList>
            <person name="Li F."/>
            <person name="Upadhyaya N.M."/>
            <person name="Sperschneider J."/>
            <person name="Matny O."/>
            <person name="Nguyen-Phuc H."/>
            <person name="Mago R."/>
            <person name="Raley C."/>
            <person name="Miller M.E."/>
            <person name="Silverstein K.A.T."/>
            <person name="Henningsen E."/>
            <person name="Hirsch C.D."/>
            <person name="Visser B."/>
            <person name="Pretorius Z.A."/>
            <person name="Steffenson B.J."/>
            <person name="Schwessinger B."/>
            <person name="Dodds P.N."/>
            <person name="Figueroa M."/>
        </authorList>
    </citation>
    <scope>NUCLEOTIDE SEQUENCE [LARGE SCALE GENOMIC DNA]</scope>
    <source>
        <strain evidence="9">21-0</strain>
    </source>
</reference>
<dbReference type="GO" id="GO:0008017">
    <property type="term" value="F:microtubule binding"/>
    <property type="evidence" value="ECO:0007669"/>
    <property type="project" value="InterPro"/>
</dbReference>
<feature type="binding site" evidence="6">
    <location>
        <begin position="389"/>
        <end position="396"/>
    </location>
    <ligand>
        <name>ATP</name>
        <dbReference type="ChEBI" id="CHEBI:30616"/>
    </ligand>
</feature>
<dbReference type="GO" id="GO:0003777">
    <property type="term" value="F:microtubule motor activity"/>
    <property type="evidence" value="ECO:0007669"/>
    <property type="project" value="InterPro"/>
</dbReference>
<comment type="subcellular location">
    <subcellularLocation>
        <location evidence="1">Cytoplasm</location>
    </subcellularLocation>
</comment>
<dbReference type="InterPro" id="IPR001752">
    <property type="entry name" value="Kinesin_motor_dom"/>
</dbReference>
<feature type="region of interest" description="Disordered" evidence="7">
    <location>
        <begin position="894"/>
        <end position="926"/>
    </location>
</feature>
<evidence type="ECO:0000256" key="7">
    <source>
        <dbReference type="SAM" id="MobiDB-lite"/>
    </source>
</evidence>
<keyword evidence="6" id="KW-0505">Motor protein</keyword>
<dbReference type="InterPro" id="IPR027640">
    <property type="entry name" value="Kinesin-like_fam"/>
</dbReference>
<dbReference type="Pfam" id="PF00225">
    <property type="entry name" value="Kinesin"/>
    <property type="match status" value="1"/>
</dbReference>
<keyword evidence="2" id="KW-0963">Cytoplasm</keyword>
<evidence type="ECO:0000256" key="4">
    <source>
        <dbReference type="ARBA" id="ARBA00022840"/>
    </source>
</evidence>
<feature type="region of interest" description="Disordered" evidence="7">
    <location>
        <begin position="44"/>
        <end position="96"/>
    </location>
</feature>
<dbReference type="GO" id="GO:0007018">
    <property type="term" value="P:microtubule-based movement"/>
    <property type="evidence" value="ECO:0007669"/>
    <property type="project" value="InterPro"/>
</dbReference>
<keyword evidence="4 6" id="KW-0067">ATP-binding</keyword>
<dbReference type="InterPro" id="IPR019821">
    <property type="entry name" value="Kinesin_motor_CS"/>
</dbReference>
<feature type="region of interest" description="Disordered" evidence="7">
    <location>
        <begin position="717"/>
        <end position="746"/>
    </location>
</feature>
<feature type="compositionally biased region" description="Low complexity" evidence="7">
    <location>
        <begin position="166"/>
        <end position="178"/>
    </location>
</feature>
<evidence type="ECO:0000259" key="8">
    <source>
        <dbReference type="PROSITE" id="PS50067"/>
    </source>
</evidence>
<evidence type="ECO:0000256" key="2">
    <source>
        <dbReference type="ARBA" id="ARBA00022490"/>
    </source>
</evidence>
<keyword evidence="5" id="KW-0175">Coiled coil</keyword>
<dbReference type="EMBL" id="VSWC01000053">
    <property type="protein sequence ID" value="KAA1101208.1"/>
    <property type="molecule type" value="Genomic_DNA"/>
</dbReference>
<proteinExistence type="inferred from homology"/>
<evidence type="ECO:0000256" key="5">
    <source>
        <dbReference type="ARBA" id="ARBA00023054"/>
    </source>
</evidence>
<evidence type="ECO:0000256" key="1">
    <source>
        <dbReference type="ARBA" id="ARBA00004496"/>
    </source>
</evidence>
<feature type="compositionally biased region" description="Low complexity" evidence="7">
    <location>
        <begin position="48"/>
        <end position="76"/>
    </location>
</feature>
<dbReference type="PROSITE" id="PS50067">
    <property type="entry name" value="KINESIN_MOTOR_2"/>
    <property type="match status" value="1"/>
</dbReference>
<evidence type="ECO:0000256" key="3">
    <source>
        <dbReference type="ARBA" id="ARBA00022741"/>
    </source>
</evidence>
<feature type="domain" description="Kinesin motor" evidence="8">
    <location>
        <begin position="296"/>
        <end position="683"/>
    </location>
</feature>
<dbReference type="InterPro" id="IPR036961">
    <property type="entry name" value="Kinesin_motor_dom_sf"/>
</dbReference>
<dbReference type="SUPFAM" id="SSF52540">
    <property type="entry name" value="P-loop containing nucleoside triphosphate hydrolases"/>
    <property type="match status" value="1"/>
</dbReference>
<feature type="region of interest" description="Disordered" evidence="7">
    <location>
        <begin position="990"/>
        <end position="1009"/>
    </location>
</feature>
<feature type="compositionally biased region" description="Low complexity" evidence="7">
    <location>
        <begin position="247"/>
        <end position="268"/>
    </location>
</feature>
<feature type="compositionally biased region" description="Polar residues" evidence="7">
    <location>
        <begin position="197"/>
        <end position="214"/>
    </location>
</feature>
<dbReference type="SMART" id="SM00129">
    <property type="entry name" value="KISc"/>
    <property type="match status" value="1"/>
</dbReference>
<feature type="compositionally biased region" description="Low complexity" evidence="7">
    <location>
        <begin position="15"/>
        <end position="29"/>
    </location>
</feature>
<gene>
    <name evidence="9" type="primary">KIF21B_2</name>
    <name evidence="9" type="ORF">PGT21_011212</name>
</gene>
<feature type="compositionally biased region" description="Low complexity" evidence="7">
    <location>
        <begin position="894"/>
        <end position="909"/>
    </location>
</feature>
<organism evidence="9 10">
    <name type="scientific">Puccinia graminis f. sp. tritici</name>
    <dbReference type="NCBI Taxonomy" id="56615"/>
    <lineage>
        <taxon>Eukaryota</taxon>
        <taxon>Fungi</taxon>
        <taxon>Dikarya</taxon>
        <taxon>Basidiomycota</taxon>
        <taxon>Pucciniomycotina</taxon>
        <taxon>Pucciniomycetes</taxon>
        <taxon>Pucciniales</taxon>
        <taxon>Pucciniaceae</taxon>
        <taxon>Puccinia</taxon>
    </lineage>
</organism>
<feature type="compositionally biased region" description="Polar residues" evidence="7">
    <location>
        <begin position="910"/>
        <end position="921"/>
    </location>
</feature>
<feature type="compositionally biased region" description="Low complexity" evidence="7">
    <location>
        <begin position="734"/>
        <end position="746"/>
    </location>
</feature>
<keyword evidence="10" id="KW-1185">Reference proteome</keyword>
<evidence type="ECO:0000256" key="6">
    <source>
        <dbReference type="PROSITE-ProRule" id="PRU00283"/>
    </source>
</evidence>
<protein>
    <submittedName>
        <fullName evidence="9">Kinesin-like protein kif21b</fullName>
    </submittedName>
</protein>
<feature type="region of interest" description="Disordered" evidence="7">
    <location>
        <begin position="126"/>
        <end position="214"/>
    </location>
</feature>
<dbReference type="PROSITE" id="PS00411">
    <property type="entry name" value="KINESIN_MOTOR_1"/>
    <property type="match status" value="1"/>
</dbReference>
<feature type="compositionally biased region" description="Polar residues" evidence="7">
    <location>
        <begin position="229"/>
        <end position="240"/>
    </location>
</feature>
<dbReference type="GO" id="GO:0005875">
    <property type="term" value="C:microtubule associated complex"/>
    <property type="evidence" value="ECO:0007669"/>
    <property type="project" value="TreeGrafter"/>
</dbReference>
<evidence type="ECO:0000313" key="10">
    <source>
        <dbReference type="Proteomes" id="UP000324748"/>
    </source>
</evidence>
<evidence type="ECO:0000313" key="9">
    <source>
        <dbReference type="EMBL" id="KAA1101208.1"/>
    </source>
</evidence>
<dbReference type="GO" id="GO:0007052">
    <property type="term" value="P:mitotic spindle organization"/>
    <property type="evidence" value="ECO:0007669"/>
    <property type="project" value="TreeGrafter"/>
</dbReference>
<accession>A0A5B0PL20</accession>
<sequence length="1035" mass="112146">MTQQTSRAYQPPPASNFSSPSSETSESNTLQKIHSFSSITQLYFKFNSKTSPKQQQQQQQQQQQPHYTTKQQQQPTKPDDHQQRLSSVNSLSSSYSNQSNLYLNNRLASPASNPLAIERPQLPIHAQFSSPPQKKPSGLPAPRKLNHQSSLPRFSQPALRLRPRLNSTSQNSSSTTTTPLLINKKSHSLLSRLPDSLSETGSHPPTSTYHNHNNNYQSIIQSDSSARTTNINCIPTSQPSLYYRPGSPSAASSTSHDSSTSSLPLSTTASSVSCSKNLIIPLSSTTHLKDSPSTQPIHVIVRLRDQTKPNPANQTDLVSFDNETITLRIPVSMTNTNQQVNSYEFKVDKVIYPTPKVKKNEKVYERCSIESRLLVPFLNGFNSSLIAYGQTGSGKSFTLGSDNDPTNSDGLIPKTLERLFVNMASLAQKSKNETVELMVSFIEIYNDEIIDLLLNPPSPDSAYDLSAFCPPKTQKKVPIKINEDKSDGSIDLVGCKKLKINDLNQAMSLFNHGLNQRSIGFTQMNQSSSRSHAIFTLHLISSSSSSADPAISSNSAPSSNLVKKTSSKFQFVDLAGSERINKTKNLLGGDRFKEGIFINAGLHSLGNVISALSNQPSSTLSQDDKKSKKKNHIPYRESKLTRLLKDCLGGNSKTILISCISQNAQDLNESLNTLRYAIRAKKIENVSQKTTKVISTPSIIPMGMPTMSTMMSRVGSSKSKLQPLGGTRRLQNGSMTSMSSRTVTSRAGTVVMPTGAGRREIKKPMVMMKHELSKIKALKAIVSKGASSHSSSSTPALLNDDDDSLCPAVYLAEQVHKFFLLNQNSQVRLHGPFSRPIKIDSQLVNILKSHFAIQLPSAVGASSGLSKQPTSSAVMIHRNSRIVSSYSNPLTHSIGSSVSTSSHNNNPSSLVMSATPSTESEGQGGPPTLVDDPFLLFLVDLNAFFCNSVSPPPSSTTTTTHPSSSIAVPTASNNTVISSSSMGSRIGSNIGASSSAARTEGPPASSSSKALALAYNKPSLLPHIRPNKPARIPLF</sequence>
<feature type="region of interest" description="Disordered" evidence="7">
    <location>
        <begin position="1"/>
        <end position="30"/>
    </location>
</feature>
<dbReference type="PRINTS" id="PR00380">
    <property type="entry name" value="KINESINHEAVY"/>
</dbReference>
<dbReference type="InterPro" id="IPR027417">
    <property type="entry name" value="P-loop_NTPase"/>
</dbReference>
<dbReference type="GO" id="GO:0005524">
    <property type="term" value="F:ATP binding"/>
    <property type="evidence" value="ECO:0007669"/>
    <property type="project" value="UniProtKB-UniRule"/>
</dbReference>
<dbReference type="Gene3D" id="3.40.850.10">
    <property type="entry name" value="Kinesin motor domain"/>
    <property type="match status" value="1"/>
</dbReference>
<dbReference type="PANTHER" id="PTHR47969:SF15">
    <property type="entry name" value="CHROMOSOME-ASSOCIATED KINESIN KIF4A-RELATED"/>
    <property type="match status" value="1"/>
</dbReference>
<comment type="similarity">
    <text evidence="6">Belongs to the TRAFAC class myosin-kinesin ATPase superfamily. Kinesin family.</text>
</comment>
<feature type="compositionally biased region" description="Low complexity" evidence="7">
    <location>
        <begin position="84"/>
        <end position="96"/>
    </location>
</feature>
<dbReference type="PANTHER" id="PTHR47969">
    <property type="entry name" value="CHROMOSOME-ASSOCIATED KINESIN KIF4A-RELATED"/>
    <property type="match status" value="1"/>
</dbReference>
<name>A0A5B0PL20_PUCGR</name>
<dbReference type="Proteomes" id="UP000324748">
    <property type="component" value="Unassembled WGS sequence"/>
</dbReference>
<comment type="caution">
    <text evidence="9">The sequence shown here is derived from an EMBL/GenBank/DDBJ whole genome shotgun (WGS) entry which is preliminary data.</text>
</comment>
<dbReference type="GO" id="GO:0051231">
    <property type="term" value="P:spindle elongation"/>
    <property type="evidence" value="ECO:0007669"/>
    <property type="project" value="TreeGrafter"/>
</dbReference>
<dbReference type="GO" id="GO:0005737">
    <property type="term" value="C:cytoplasm"/>
    <property type="evidence" value="ECO:0007669"/>
    <property type="project" value="UniProtKB-SubCell"/>
</dbReference>